<dbReference type="InterPro" id="IPR013328">
    <property type="entry name" value="6PGD_dom2"/>
</dbReference>
<dbReference type="InterPro" id="IPR013131">
    <property type="entry name" value="Mannitol_DH_N"/>
</dbReference>
<gene>
    <name evidence="5" type="ORF">GCM10022200_26010</name>
</gene>
<evidence type="ECO:0000259" key="3">
    <source>
        <dbReference type="Pfam" id="PF01232"/>
    </source>
</evidence>
<dbReference type="Gene3D" id="1.10.1040.10">
    <property type="entry name" value="N-(1-d-carboxylethyl)-l-norvaline Dehydrogenase, domain 2"/>
    <property type="match status" value="1"/>
</dbReference>
<evidence type="ECO:0000259" key="4">
    <source>
        <dbReference type="Pfam" id="PF08125"/>
    </source>
</evidence>
<dbReference type="Pfam" id="PF08125">
    <property type="entry name" value="Mannitol_dh_C"/>
    <property type="match status" value="1"/>
</dbReference>
<sequence length="446" mass="48815">MTPVRTRPAPPVRIVHVGLGAFSRAHTAWYTARAEDASEWGISAYAGRSSDLADALTAQDGVYTLVVRDEDGDHIEQIESIVRAHPGADVAQLVEEIAASTTAIVTLTITEAGYRTTMAGEIDRDDPLVAADLERLARLDAAPSLATLRPATALGRILLGLELRRRRDGRPVAIVSCDNLPDNGGHLRRGLSALASETSPTTARWIDENVSFVSTSIDRITPRVSADELRRLSDEYGDRVPVVTEPFHDWVIAGEFPAGRPKWESAGARFTDDLEPWEVRKLWLLNGAHTLLACLGPLRGHATVYEAISDPECREAVDAYWDEAARHLPAELGIPAYRAALVDRFSRRRIVHHLAQIALDTATKLRVRIVPVAKRERQAGRTATGCAAVFAAWIASQTDVVGRDGMRSAVAPISERLAADDGFLDQIERATERLRKEGITHDHRKG</sequence>
<dbReference type="InterPro" id="IPR000669">
    <property type="entry name" value="Mannitol_DH"/>
</dbReference>
<dbReference type="PRINTS" id="PR00084">
    <property type="entry name" value="MTLDHDRGNASE"/>
</dbReference>
<evidence type="ECO:0000256" key="1">
    <source>
        <dbReference type="ARBA" id="ARBA00023002"/>
    </source>
</evidence>
<keyword evidence="6" id="KW-1185">Reference proteome</keyword>
<dbReference type="EMBL" id="BAAAYU010000005">
    <property type="protein sequence ID" value="GAA3641070.1"/>
    <property type="molecule type" value="Genomic_DNA"/>
</dbReference>
<dbReference type="Pfam" id="PF01232">
    <property type="entry name" value="Mannitol_dh"/>
    <property type="match status" value="1"/>
</dbReference>
<organism evidence="5 6">
    <name type="scientific">Microbacterium awajiense</name>
    <dbReference type="NCBI Taxonomy" id="415214"/>
    <lineage>
        <taxon>Bacteria</taxon>
        <taxon>Bacillati</taxon>
        <taxon>Actinomycetota</taxon>
        <taxon>Actinomycetes</taxon>
        <taxon>Micrococcales</taxon>
        <taxon>Microbacteriaceae</taxon>
        <taxon>Microbacterium</taxon>
    </lineage>
</organism>
<feature type="domain" description="Mannitol dehydrogenase C-terminal" evidence="4">
    <location>
        <begin position="273"/>
        <end position="395"/>
    </location>
</feature>
<accession>A0ABP7AVV5</accession>
<protein>
    <submittedName>
        <fullName evidence="5">Mannitol dehydrogenase family protein</fullName>
    </submittedName>
</protein>
<comment type="catalytic activity">
    <reaction evidence="2">
        <text>D-mannitol 1-phosphate + NAD(+) = beta-D-fructose 6-phosphate + NADH + H(+)</text>
        <dbReference type="Rhea" id="RHEA:19661"/>
        <dbReference type="ChEBI" id="CHEBI:15378"/>
        <dbReference type="ChEBI" id="CHEBI:57540"/>
        <dbReference type="ChEBI" id="CHEBI:57634"/>
        <dbReference type="ChEBI" id="CHEBI:57945"/>
        <dbReference type="ChEBI" id="CHEBI:61381"/>
        <dbReference type="EC" id="1.1.1.17"/>
    </reaction>
</comment>
<dbReference type="SUPFAM" id="SSF51735">
    <property type="entry name" value="NAD(P)-binding Rossmann-fold domains"/>
    <property type="match status" value="1"/>
</dbReference>
<evidence type="ECO:0000313" key="5">
    <source>
        <dbReference type="EMBL" id="GAA3641070.1"/>
    </source>
</evidence>
<proteinExistence type="predicted"/>
<evidence type="ECO:0000256" key="2">
    <source>
        <dbReference type="ARBA" id="ARBA00048615"/>
    </source>
</evidence>
<dbReference type="Proteomes" id="UP001501697">
    <property type="component" value="Unassembled WGS sequence"/>
</dbReference>
<reference evidence="6" key="1">
    <citation type="journal article" date="2019" name="Int. J. Syst. Evol. Microbiol.">
        <title>The Global Catalogue of Microorganisms (GCM) 10K type strain sequencing project: providing services to taxonomists for standard genome sequencing and annotation.</title>
        <authorList>
            <consortium name="The Broad Institute Genomics Platform"/>
            <consortium name="The Broad Institute Genome Sequencing Center for Infectious Disease"/>
            <person name="Wu L."/>
            <person name="Ma J."/>
        </authorList>
    </citation>
    <scope>NUCLEOTIDE SEQUENCE [LARGE SCALE GENOMIC DNA]</scope>
    <source>
        <strain evidence="6">JCM 16544</strain>
    </source>
</reference>
<dbReference type="InterPro" id="IPR050988">
    <property type="entry name" value="Mannitol_DH/Oxidoreductase"/>
</dbReference>
<comment type="caution">
    <text evidence="5">The sequence shown here is derived from an EMBL/GenBank/DDBJ whole genome shotgun (WGS) entry which is preliminary data.</text>
</comment>
<evidence type="ECO:0000313" key="6">
    <source>
        <dbReference type="Proteomes" id="UP001501697"/>
    </source>
</evidence>
<dbReference type="PANTHER" id="PTHR43362:SF1">
    <property type="entry name" value="MANNITOL DEHYDROGENASE 2-RELATED"/>
    <property type="match status" value="1"/>
</dbReference>
<dbReference type="InterPro" id="IPR036291">
    <property type="entry name" value="NAD(P)-bd_dom_sf"/>
</dbReference>
<dbReference type="InterPro" id="IPR013118">
    <property type="entry name" value="Mannitol_DH_C"/>
</dbReference>
<dbReference type="InterPro" id="IPR008927">
    <property type="entry name" value="6-PGluconate_DH-like_C_sf"/>
</dbReference>
<dbReference type="SUPFAM" id="SSF48179">
    <property type="entry name" value="6-phosphogluconate dehydrogenase C-terminal domain-like"/>
    <property type="match status" value="1"/>
</dbReference>
<dbReference type="PANTHER" id="PTHR43362">
    <property type="entry name" value="MANNITOL DEHYDROGENASE DSF1-RELATED"/>
    <property type="match status" value="1"/>
</dbReference>
<keyword evidence="1" id="KW-0560">Oxidoreductase</keyword>
<dbReference type="Gene3D" id="3.40.50.720">
    <property type="entry name" value="NAD(P)-binding Rossmann-like Domain"/>
    <property type="match status" value="1"/>
</dbReference>
<feature type="domain" description="Mannitol dehydrogenase N-terminal" evidence="3">
    <location>
        <begin position="13"/>
        <end position="264"/>
    </location>
</feature>
<name>A0ABP7AVV5_9MICO</name>